<dbReference type="RefSeq" id="WP_340602498.1">
    <property type="nucleotide sequence ID" value="NZ_JBBMXV010000001.1"/>
</dbReference>
<proteinExistence type="predicted"/>
<dbReference type="InterPro" id="IPR003679">
    <property type="entry name" value="Amioglycoside_AcTrfase"/>
</dbReference>
<evidence type="ECO:0000313" key="1">
    <source>
        <dbReference type="EMBL" id="MFC6903998.1"/>
    </source>
</evidence>
<dbReference type="Proteomes" id="UP001596312">
    <property type="component" value="Unassembled WGS sequence"/>
</dbReference>
<comment type="caution">
    <text evidence="1">The sequence shown here is derived from an EMBL/GenBank/DDBJ whole genome shotgun (WGS) entry which is preliminary data.</text>
</comment>
<sequence>MELPNASHRGKSRIATAIRIAEGRYQRGRTLRNRAAMVVRRKRRNPTVGEVSERAFDDVLDVYADADTVFVHVGLRDLRRAFDRDPYAFLLGRLDDRFESVLNPGFTPSFRSVDGRVYHKRYSVPKFGAFSRLFLEDCEYRTDDPTNSILVKGPYRFPGCDHTDTWAEDGCFARLDRENARYLNVGTDWLRSSQIHYLESRLDVPYLETAAYEGVICREDGVHEEITHPSHEYTMPVTWNRPKIRNDLEQAGVLEEYDLNGLRVLAFRARDLREALTPLILEDPYYLVT</sequence>
<dbReference type="AlphaFoldDB" id="A0ABD5UXV8"/>
<protein>
    <submittedName>
        <fullName evidence="1">AAC(3) family N-acetyltransferase</fullName>
    </submittedName>
</protein>
<organism evidence="1 2">
    <name type="scientific">Halalkalicoccus tibetensis</name>
    <dbReference type="NCBI Taxonomy" id="175632"/>
    <lineage>
        <taxon>Archaea</taxon>
        <taxon>Methanobacteriati</taxon>
        <taxon>Methanobacteriota</taxon>
        <taxon>Stenosarchaea group</taxon>
        <taxon>Halobacteria</taxon>
        <taxon>Halobacteriales</taxon>
        <taxon>Halococcaceae</taxon>
        <taxon>Halalkalicoccus</taxon>
    </lineage>
</organism>
<dbReference type="EMBL" id="JBHSXQ010000001">
    <property type="protein sequence ID" value="MFC6903998.1"/>
    <property type="molecule type" value="Genomic_DNA"/>
</dbReference>
<dbReference type="InterPro" id="IPR028345">
    <property type="entry name" value="Antibiotic_NAT-like"/>
</dbReference>
<dbReference type="Pfam" id="PF02522">
    <property type="entry name" value="Antibiotic_NAT"/>
    <property type="match status" value="1"/>
</dbReference>
<accession>A0ABD5UXV8</accession>
<name>A0ABD5UXV8_9EURY</name>
<dbReference type="SUPFAM" id="SSF110710">
    <property type="entry name" value="TTHA0583/YokD-like"/>
    <property type="match status" value="1"/>
</dbReference>
<keyword evidence="2" id="KW-1185">Reference proteome</keyword>
<evidence type="ECO:0000313" key="2">
    <source>
        <dbReference type="Proteomes" id="UP001596312"/>
    </source>
</evidence>
<gene>
    <name evidence="1" type="ORF">ACFQGH_02155</name>
</gene>
<reference evidence="1 2" key="1">
    <citation type="journal article" date="2019" name="Int. J. Syst. Evol. Microbiol.">
        <title>The Global Catalogue of Microorganisms (GCM) 10K type strain sequencing project: providing services to taxonomists for standard genome sequencing and annotation.</title>
        <authorList>
            <consortium name="The Broad Institute Genomics Platform"/>
            <consortium name="The Broad Institute Genome Sequencing Center for Infectious Disease"/>
            <person name="Wu L."/>
            <person name="Ma J."/>
        </authorList>
    </citation>
    <scope>NUCLEOTIDE SEQUENCE [LARGE SCALE GENOMIC DNA]</scope>
    <source>
        <strain evidence="1 2">CGMCC 1.3240</strain>
    </source>
</reference>